<evidence type="ECO:0000256" key="1">
    <source>
        <dbReference type="SAM" id="MobiDB-lite"/>
    </source>
</evidence>
<gene>
    <name evidence="2" type="ORF">DACRYDRAFT_24636</name>
</gene>
<protein>
    <submittedName>
        <fullName evidence="2">Uncharacterized protein</fullName>
    </submittedName>
</protein>
<evidence type="ECO:0000313" key="2">
    <source>
        <dbReference type="EMBL" id="EJT98115.1"/>
    </source>
</evidence>
<dbReference type="Proteomes" id="UP000030653">
    <property type="component" value="Unassembled WGS sequence"/>
</dbReference>
<dbReference type="GeneID" id="63688830"/>
<accession>M5FP03</accession>
<dbReference type="HOGENOM" id="CLU_1859976_0_0_1"/>
<organism evidence="2 3">
    <name type="scientific">Dacryopinax primogenitus (strain DJM 731)</name>
    <name type="common">Brown rot fungus</name>
    <dbReference type="NCBI Taxonomy" id="1858805"/>
    <lineage>
        <taxon>Eukaryota</taxon>
        <taxon>Fungi</taxon>
        <taxon>Dikarya</taxon>
        <taxon>Basidiomycota</taxon>
        <taxon>Agaricomycotina</taxon>
        <taxon>Dacrymycetes</taxon>
        <taxon>Dacrymycetales</taxon>
        <taxon>Dacrymycetaceae</taxon>
        <taxon>Dacryopinax</taxon>
    </lineage>
</organism>
<feature type="non-terminal residue" evidence="2">
    <location>
        <position position="1"/>
    </location>
</feature>
<feature type="region of interest" description="Disordered" evidence="1">
    <location>
        <begin position="99"/>
        <end position="122"/>
    </location>
</feature>
<sequence>NILQIHGPSPFFVFFDFARCYPYSIDTVKGTSDRPGLWQCLVEIESSENVVAWVEPQFVRGEPWAVNVFTEEVFEQFKESIPDTEDPYLLYVQYLKQEREKPKRSKVREHLSTPRSPISTDRDEIAQWATNFGVPRVE</sequence>
<dbReference type="RefSeq" id="XP_040625013.1">
    <property type="nucleotide sequence ID" value="XM_040773768.1"/>
</dbReference>
<keyword evidence="3" id="KW-1185">Reference proteome</keyword>
<dbReference type="AlphaFoldDB" id="M5FP03"/>
<proteinExistence type="predicted"/>
<evidence type="ECO:0000313" key="3">
    <source>
        <dbReference type="Proteomes" id="UP000030653"/>
    </source>
</evidence>
<name>M5FP03_DACPD</name>
<reference evidence="2 3" key="1">
    <citation type="journal article" date="2012" name="Science">
        <title>The Paleozoic origin of enzymatic lignin decomposition reconstructed from 31 fungal genomes.</title>
        <authorList>
            <person name="Floudas D."/>
            <person name="Binder M."/>
            <person name="Riley R."/>
            <person name="Barry K."/>
            <person name="Blanchette R.A."/>
            <person name="Henrissat B."/>
            <person name="Martinez A.T."/>
            <person name="Otillar R."/>
            <person name="Spatafora J.W."/>
            <person name="Yadav J.S."/>
            <person name="Aerts A."/>
            <person name="Benoit I."/>
            <person name="Boyd A."/>
            <person name="Carlson A."/>
            <person name="Copeland A."/>
            <person name="Coutinho P.M."/>
            <person name="de Vries R.P."/>
            <person name="Ferreira P."/>
            <person name="Findley K."/>
            <person name="Foster B."/>
            <person name="Gaskell J."/>
            <person name="Glotzer D."/>
            <person name="Gorecki P."/>
            <person name="Heitman J."/>
            <person name="Hesse C."/>
            <person name="Hori C."/>
            <person name="Igarashi K."/>
            <person name="Jurgens J.A."/>
            <person name="Kallen N."/>
            <person name="Kersten P."/>
            <person name="Kohler A."/>
            <person name="Kuees U."/>
            <person name="Kumar T.K.A."/>
            <person name="Kuo A."/>
            <person name="LaButti K."/>
            <person name="Larrondo L.F."/>
            <person name="Lindquist E."/>
            <person name="Ling A."/>
            <person name="Lombard V."/>
            <person name="Lucas S."/>
            <person name="Lundell T."/>
            <person name="Martin R."/>
            <person name="McLaughlin D.J."/>
            <person name="Morgenstern I."/>
            <person name="Morin E."/>
            <person name="Murat C."/>
            <person name="Nagy L.G."/>
            <person name="Nolan M."/>
            <person name="Ohm R.A."/>
            <person name="Patyshakuliyeva A."/>
            <person name="Rokas A."/>
            <person name="Ruiz-Duenas F.J."/>
            <person name="Sabat G."/>
            <person name="Salamov A."/>
            <person name="Samejima M."/>
            <person name="Schmutz J."/>
            <person name="Slot J.C."/>
            <person name="St John F."/>
            <person name="Stenlid J."/>
            <person name="Sun H."/>
            <person name="Sun S."/>
            <person name="Syed K."/>
            <person name="Tsang A."/>
            <person name="Wiebenga A."/>
            <person name="Young D."/>
            <person name="Pisabarro A."/>
            <person name="Eastwood D.C."/>
            <person name="Martin F."/>
            <person name="Cullen D."/>
            <person name="Grigoriev I.V."/>
            <person name="Hibbett D.S."/>
        </authorList>
    </citation>
    <scope>NUCLEOTIDE SEQUENCE [LARGE SCALE GENOMIC DNA]</scope>
    <source>
        <strain evidence="2 3">DJM-731 SS1</strain>
    </source>
</reference>
<dbReference type="EMBL" id="JH795874">
    <property type="protein sequence ID" value="EJT98115.1"/>
    <property type="molecule type" value="Genomic_DNA"/>
</dbReference>